<dbReference type="Proteomes" id="UP000076580">
    <property type="component" value="Chromosome 02"/>
</dbReference>
<comment type="caution">
    <text evidence="1">The sequence shown here is derived from an EMBL/GenBank/DDBJ whole genome shotgun (WGS) entry which is preliminary data.</text>
</comment>
<dbReference type="InParanoid" id="A0A151GJB6"/>
<keyword evidence="2" id="KW-1185">Reference proteome</keyword>
<dbReference type="AlphaFoldDB" id="A0A151GJB6"/>
<evidence type="ECO:0000313" key="1">
    <source>
        <dbReference type="EMBL" id="KYK57178.1"/>
    </source>
</evidence>
<dbReference type="RefSeq" id="XP_040656530.1">
    <property type="nucleotide sequence ID" value="XM_040801497.1"/>
</dbReference>
<proteinExistence type="predicted"/>
<name>A0A151GJB6_DRECN</name>
<gene>
    <name evidence="1" type="ORF">DCS_04185</name>
</gene>
<accession>A0A151GJB6</accession>
<dbReference type="GeneID" id="63716828"/>
<sequence length="84" mass="9028">MACQSAEGIPVRPRRCLVSSSAPTAGKVEQDGGIELARGWWMGSDVRHRRECRQASGFERRASIVERTMSLTTASSDHGGGPQG</sequence>
<organism evidence="1 2">
    <name type="scientific">Drechmeria coniospora</name>
    <name type="common">Nematophagous fungus</name>
    <name type="synonym">Meria coniospora</name>
    <dbReference type="NCBI Taxonomy" id="98403"/>
    <lineage>
        <taxon>Eukaryota</taxon>
        <taxon>Fungi</taxon>
        <taxon>Dikarya</taxon>
        <taxon>Ascomycota</taxon>
        <taxon>Pezizomycotina</taxon>
        <taxon>Sordariomycetes</taxon>
        <taxon>Hypocreomycetidae</taxon>
        <taxon>Hypocreales</taxon>
        <taxon>Ophiocordycipitaceae</taxon>
        <taxon>Drechmeria</taxon>
    </lineage>
</organism>
<evidence type="ECO:0000313" key="2">
    <source>
        <dbReference type="Proteomes" id="UP000076580"/>
    </source>
</evidence>
<reference evidence="1 2" key="1">
    <citation type="journal article" date="2016" name="Sci. Rep.">
        <title>Insights into Adaptations to a Near-Obligate Nematode Endoparasitic Lifestyle from the Finished Genome of Drechmeria coniospora.</title>
        <authorList>
            <person name="Zhang L."/>
            <person name="Zhou Z."/>
            <person name="Guo Q."/>
            <person name="Fokkens L."/>
            <person name="Miskei M."/>
            <person name="Pocsi I."/>
            <person name="Zhang W."/>
            <person name="Chen M."/>
            <person name="Wang L."/>
            <person name="Sun Y."/>
            <person name="Donzelli B.G."/>
            <person name="Gibson D.M."/>
            <person name="Nelson D.R."/>
            <person name="Luo J.G."/>
            <person name="Rep M."/>
            <person name="Liu H."/>
            <person name="Yang S."/>
            <person name="Wang J."/>
            <person name="Krasnoff S.B."/>
            <person name="Xu Y."/>
            <person name="Molnar I."/>
            <person name="Lin M."/>
        </authorList>
    </citation>
    <scope>NUCLEOTIDE SEQUENCE [LARGE SCALE GENOMIC DNA]</scope>
    <source>
        <strain evidence="1 2">ARSEF 6962</strain>
    </source>
</reference>
<dbReference type="EMBL" id="LAYC01000002">
    <property type="protein sequence ID" value="KYK57178.1"/>
    <property type="molecule type" value="Genomic_DNA"/>
</dbReference>
<protein>
    <submittedName>
        <fullName evidence="1">Uncharacterized protein</fullName>
    </submittedName>
</protein>